<gene>
    <name evidence="1" type="ORF">CCHR01_07185</name>
</gene>
<keyword evidence="2" id="KW-1185">Reference proteome</keyword>
<name>A0AAD9ANH2_9PEZI</name>
<comment type="caution">
    <text evidence="1">The sequence shown here is derived from an EMBL/GenBank/DDBJ whole genome shotgun (WGS) entry which is preliminary data.</text>
</comment>
<evidence type="ECO:0000313" key="2">
    <source>
        <dbReference type="Proteomes" id="UP001243330"/>
    </source>
</evidence>
<organism evidence="1 2">
    <name type="scientific">Colletotrichum chrysophilum</name>
    <dbReference type="NCBI Taxonomy" id="1836956"/>
    <lineage>
        <taxon>Eukaryota</taxon>
        <taxon>Fungi</taxon>
        <taxon>Dikarya</taxon>
        <taxon>Ascomycota</taxon>
        <taxon>Pezizomycotina</taxon>
        <taxon>Sordariomycetes</taxon>
        <taxon>Hypocreomycetidae</taxon>
        <taxon>Glomerellales</taxon>
        <taxon>Glomerellaceae</taxon>
        <taxon>Colletotrichum</taxon>
        <taxon>Colletotrichum gloeosporioides species complex</taxon>
    </lineage>
</organism>
<proteinExistence type="predicted"/>
<dbReference type="EMBL" id="JAQOWY010000125">
    <property type="protein sequence ID" value="KAK1850192.1"/>
    <property type="molecule type" value="Genomic_DNA"/>
</dbReference>
<evidence type="ECO:0000313" key="1">
    <source>
        <dbReference type="EMBL" id="KAK1850192.1"/>
    </source>
</evidence>
<sequence>MMLILAAAPSAPVRNFCPRGNVSRIVRRASQGSRHQSVPRGFWTPCRPPDPTACFSPFQTLCFDPLWWGVRWSPRHNLVNPRSTARCVIPRCKRPGKPALPSCILHNNGRLPDP</sequence>
<protein>
    <submittedName>
        <fullName evidence="1">Uncharacterized protein</fullName>
    </submittedName>
</protein>
<dbReference type="AlphaFoldDB" id="A0AAD9ANH2"/>
<reference evidence="1" key="1">
    <citation type="submission" date="2023-01" db="EMBL/GenBank/DDBJ databases">
        <title>Colletotrichum chrysophilum M932 genome sequence.</title>
        <authorList>
            <person name="Baroncelli R."/>
        </authorList>
    </citation>
    <scope>NUCLEOTIDE SEQUENCE</scope>
    <source>
        <strain evidence="1">M932</strain>
    </source>
</reference>
<dbReference type="Proteomes" id="UP001243330">
    <property type="component" value="Unassembled WGS sequence"/>
</dbReference>
<accession>A0AAD9ANH2</accession>